<organism evidence="10 11">
    <name type="scientific">Pseudochryseolinea flava</name>
    <dbReference type="NCBI Taxonomy" id="2059302"/>
    <lineage>
        <taxon>Bacteria</taxon>
        <taxon>Pseudomonadati</taxon>
        <taxon>Bacteroidota</taxon>
        <taxon>Cytophagia</taxon>
        <taxon>Cytophagales</taxon>
        <taxon>Fulvivirgaceae</taxon>
        <taxon>Pseudochryseolinea</taxon>
    </lineage>
</organism>
<keyword evidence="3 5" id="KW-0378">Hydrolase</keyword>
<feature type="domain" description="Response regulatory" evidence="8">
    <location>
        <begin position="5"/>
        <end position="122"/>
    </location>
</feature>
<evidence type="ECO:0000256" key="1">
    <source>
        <dbReference type="ARBA" id="ARBA00022490"/>
    </source>
</evidence>
<keyword evidence="5 7" id="KW-0597">Phosphoprotein</keyword>
<keyword evidence="1 5" id="KW-0963">Cytoplasm</keyword>
<evidence type="ECO:0000256" key="7">
    <source>
        <dbReference type="PROSITE-ProRule" id="PRU00169"/>
    </source>
</evidence>
<dbReference type="RefSeq" id="WP_112747874.1">
    <property type="nucleotide sequence ID" value="NZ_QMFY01000008.1"/>
</dbReference>
<dbReference type="Pfam" id="PF00072">
    <property type="entry name" value="Response_reg"/>
    <property type="match status" value="1"/>
</dbReference>
<accession>A0A364Y2N1</accession>
<dbReference type="SMART" id="SM00448">
    <property type="entry name" value="REC"/>
    <property type="match status" value="1"/>
</dbReference>
<feature type="active site" evidence="5 6">
    <location>
        <position position="204"/>
    </location>
</feature>
<name>A0A364Y2N1_9BACT</name>
<evidence type="ECO:0000313" key="10">
    <source>
        <dbReference type="EMBL" id="RAW00036.1"/>
    </source>
</evidence>
<feature type="active site" evidence="5 6">
    <location>
        <position position="300"/>
    </location>
</feature>
<dbReference type="InterPro" id="IPR035909">
    <property type="entry name" value="CheB_C"/>
</dbReference>
<dbReference type="PANTHER" id="PTHR42872">
    <property type="entry name" value="PROTEIN-GLUTAMATE METHYLESTERASE/PROTEIN-GLUTAMINE GLUTAMINASE"/>
    <property type="match status" value="1"/>
</dbReference>
<evidence type="ECO:0000256" key="3">
    <source>
        <dbReference type="ARBA" id="ARBA00022801"/>
    </source>
</evidence>
<comment type="domain">
    <text evidence="5">Contains a C-terminal catalytic domain, and an N-terminal region which modulates catalytic activity.</text>
</comment>
<dbReference type="GO" id="GO:0008984">
    <property type="term" value="F:protein-glutamate methylesterase activity"/>
    <property type="evidence" value="ECO:0007669"/>
    <property type="project" value="UniProtKB-UniRule"/>
</dbReference>
<evidence type="ECO:0000313" key="11">
    <source>
        <dbReference type="Proteomes" id="UP000251889"/>
    </source>
</evidence>
<dbReference type="CDD" id="cd17541">
    <property type="entry name" value="REC_CheB-like"/>
    <property type="match status" value="1"/>
</dbReference>
<dbReference type="EC" id="3.5.1.44" evidence="5"/>
<comment type="subcellular location">
    <subcellularLocation>
        <location evidence="5">Cytoplasm</location>
    </subcellularLocation>
</comment>
<dbReference type="GO" id="GO:0005737">
    <property type="term" value="C:cytoplasm"/>
    <property type="evidence" value="ECO:0007669"/>
    <property type="project" value="UniProtKB-SubCell"/>
</dbReference>
<proteinExistence type="inferred from homology"/>
<gene>
    <name evidence="5" type="primary">cheB</name>
    <name evidence="10" type="ORF">DQQ10_15885</name>
</gene>
<feature type="modified residue" description="4-aspartylphosphate" evidence="5 7">
    <location>
        <position position="56"/>
    </location>
</feature>
<dbReference type="NCBIfam" id="NF009206">
    <property type="entry name" value="PRK12555.1"/>
    <property type="match status" value="1"/>
</dbReference>
<sequence>MSTIKVLIVDDSAIVRQTYRSLLETDPGIEVIGTAGDPYIAVQKIQKEKPDVITLDIEMPRMDGLTFLKKIMTQAPMPVVVISDQTLKGADVALRALEIGAVDVMTKPGLSNAVEIEESRIRLVDKVRSAYYAKKTTRKPEVPLPFVRATPRPAEQKPVTRLAPVQFSSQSIIVIGASTGGTEAVREFLEVLPANMPPILIVQHMPEKFTASFAKRLDELCALRVKEAEDGEAILAGTVYVAPGSHHMTVRGHQGKFYIKTFQGELVNRHRPSVNVLFHSVAEAKGKHAVGVIMTGMGDDGATGMLAMHQKGAYTIAQDENSCVVFGMPQKALLAGGVSKVLPLQEISKEVCERIGVAVV</sequence>
<dbReference type="PIRSF" id="PIRSF000876">
    <property type="entry name" value="RR_chemtxs_CheB"/>
    <property type="match status" value="1"/>
</dbReference>
<dbReference type="Proteomes" id="UP000251889">
    <property type="component" value="Unassembled WGS sequence"/>
</dbReference>
<dbReference type="InterPro" id="IPR008248">
    <property type="entry name" value="CheB-like"/>
</dbReference>
<dbReference type="Pfam" id="PF01339">
    <property type="entry name" value="CheB_methylest"/>
    <property type="match status" value="1"/>
</dbReference>
<dbReference type="AlphaFoldDB" id="A0A364Y2N1"/>
<protein>
    <recommendedName>
        <fullName evidence="5">Protein-glutamate methylesterase/protein-glutamine glutaminase</fullName>
        <ecNumber evidence="5">3.1.1.61</ecNumber>
        <ecNumber evidence="5">3.5.1.44</ecNumber>
    </recommendedName>
</protein>
<dbReference type="NCBIfam" id="NF001965">
    <property type="entry name" value="PRK00742.1"/>
    <property type="match status" value="1"/>
</dbReference>
<comment type="function">
    <text evidence="5">Involved in chemotaxis. Part of a chemotaxis signal transduction system that modulates chemotaxis in response to various stimuli. Catalyzes the demethylation of specific methylglutamate residues introduced into the chemoreceptors (methyl-accepting chemotaxis proteins or MCP) by CheR. Also mediates the irreversible deamidation of specific glutamine residues to glutamic acid.</text>
</comment>
<dbReference type="OrthoDB" id="1524092at2"/>
<dbReference type="InterPro" id="IPR011006">
    <property type="entry name" value="CheY-like_superfamily"/>
</dbReference>
<dbReference type="PROSITE" id="PS50122">
    <property type="entry name" value="CHEB"/>
    <property type="match status" value="1"/>
</dbReference>
<comment type="catalytic activity">
    <reaction evidence="4 5">
        <text>[protein]-L-glutamate 5-O-methyl ester + H2O = L-glutamyl-[protein] + methanol + H(+)</text>
        <dbReference type="Rhea" id="RHEA:23236"/>
        <dbReference type="Rhea" id="RHEA-COMP:10208"/>
        <dbReference type="Rhea" id="RHEA-COMP:10311"/>
        <dbReference type="ChEBI" id="CHEBI:15377"/>
        <dbReference type="ChEBI" id="CHEBI:15378"/>
        <dbReference type="ChEBI" id="CHEBI:17790"/>
        <dbReference type="ChEBI" id="CHEBI:29973"/>
        <dbReference type="ChEBI" id="CHEBI:82795"/>
        <dbReference type="EC" id="3.1.1.61"/>
    </reaction>
</comment>
<dbReference type="HAMAP" id="MF_00099">
    <property type="entry name" value="CheB_chemtxs"/>
    <property type="match status" value="1"/>
</dbReference>
<comment type="PTM">
    <text evidence="5">Phosphorylated by CheA. Phosphorylation of the N-terminal regulatory domain activates the methylesterase activity.</text>
</comment>
<feature type="domain" description="CheB-type methylesterase" evidence="9">
    <location>
        <begin position="166"/>
        <end position="358"/>
    </location>
</feature>
<keyword evidence="11" id="KW-1185">Reference proteome</keyword>
<dbReference type="GO" id="GO:0000156">
    <property type="term" value="F:phosphorelay response regulator activity"/>
    <property type="evidence" value="ECO:0007669"/>
    <property type="project" value="InterPro"/>
</dbReference>
<feature type="active site" evidence="5 6">
    <location>
        <position position="178"/>
    </location>
</feature>
<dbReference type="SUPFAM" id="SSF52172">
    <property type="entry name" value="CheY-like"/>
    <property type="match status" value="1"/>
</dbReference>
<dbReference type="GO" id="GO:0006935">
    <property type="term" value="P:chemotaxis"/>
    <property type="evidence" value="ECO:0007669"/>
    <property type="project" value="UniProtKB-UniRule"/>
</dbReference>
<comment type="catalytic activity">
    <reaction evidence="5">
        <text>L-glutaminyl-[protein] + H2O = L-glutamyl-[protein] + NH4(+)</text>
        <dbReference type="Rhea" id="RHEA:16441"/>
        <dbReference type="Rhea" id="RHEA-COMP:10207"/>
        <dbReference type="Rhea" id="RHEA-COMP:10208"/>
        <dbReference type="ChEBI" id="CHEBI:15377"/>
        <dbReference type="ChEBI" id="CHEBI:28938"/>
        <dbReference type="ChEBI" id="CHEBI:29973"/>
        <dbReference type="ChEBI" id="CHEBI:30011"/>
        <dbReference type="EC" id="3.5.1.44"/>
    </reaction>
</comment>
<keyword evidence="2 5" id="KW-0145">Chemotaxis</keyword>
<evidence type="ECO:0000256" key="5">
    <source>
        <dbReference type="HAMAP-Rule" id="MF_00099"/>
    </source>
</evidence>
<evidence type="ECO:0000259" key="9">
    <source>
        <dbReference type="PROSITE" id="PS50122"/>
    </source>
</evidence>
<dbReference type="GO" id="GO:0050568">
    <property type="term" value="F:protein-glutamine glutaminase activity"/>
    <property type="evidence" value="ECO:0007669"/>
    <property type="project" value="UniProtKB-UniRule"/>
</dbReference>
<dbReference type="Gene3D" id="3.40.50.180">
    <property type="entry name" value="Methylesterase CheB, C-terminal domain"/>
    <property type="match status" value="1"/>
</dbReference>
<evidence type="ECO:0000256" key="4">
    <source>
        <dbReference type="ARBA" id="ARBA00048267"/>
    </source>
</evidence>
<dbReference type="PROSITE" id="PS50110">
    <property type="entry name" value="RESPONSE_REGULATORY"/>
    <property type="match status" value="1"/>
</dbReference>
<dbReference type="SUPFAM" id="SSF52738">
    <property type="entry name" value="Methylesterase CheB, C-terminal domain"/>
    <property type="match status" value="1"/>
</dbReference>
<comment type="caution">
    <text evidence="10">The sequence shown here is derived from an EMBL/GenBank/DDBJ whole genome shotgun (WGS) entry which is preliminary data.</text>
</comment>
<reference evidence="10 11" key="1">
    <citation type="submission" date="2018-06" db="EMBL/GenBank/DDBJ databases">
        <title>Chryseolinea flavus sp. nov., a member of the phylum Bacteroidetes isolated from soil.</title>
        <authorList>
            <person name="Li Y."/>
            <person name="Wang J."/>
        </authorList>
    </citation>
    <scope>NUCLEOTIDE SEQUENCE [LARGE SCALE GENOMIC DNA]</scope>
    <source>
        <strain evidence="10 11">SDU1-6</strain>
    </source>
</reference>
<dbReference type="CDD" id="cd16432">
    <property type="entry name" value="CheB_Rec"/>
    <property type="match status" value="1"/>
</dbReference>
<dbReference type="EMBL" id="QMFY01000008">
    <property type="protein sequence ID" value="RAW00036.1"/>
    <property type="molecule type" value="Genomic_DNA"/>
</dbReference>
<dbReference type="PANTHER" id="PTHR42872:SF6">
    <property type="entry name" value="PROTEIN-GLUTAMATE METHYLESTERASE_PROTEIN-GLUTAMINE GLUTAMINASE"/>
    <property type="match status" value="1"/>
</dbReference>
<dbReference type="InterPro" id="IPR001789">
    <property type="entry name" value="Sig_transdc_resp-reg_receiver"/>
</dbReference>
<dbReference type="InterPro" id="IPR000673">
    <property type="entry name" value="Sig_transdc_resp-reg_Me-estase"/>
</dbReference>
<evidence type="ECO:0000259" key="8">
    <source>
        <dbReference type="PROSITE" id="PS50110"/>
    </source>
</evidence>
<dbReference type="EC" id="3.1.1.61" evidence="5"/>
<evidence type="ECO:0000256" key="6">
    <source>
        <dbReference type="PROSITE-ProRule" id="PRU00050"/>
    </source>
</evidence>
<comment type="similarity">
    <text evidence="5">Belongs to the CheB family.</text>
</comment>
<dbReference type="Gene3D" id="3.40.50.2300">
    <property type="match status" value="1"/>
</dbReference>
<evidence type="ECO:0000256" key="2">
    <source>
        <dbReference type="ARBA" id="ARBA00022500"/>
    </source>
</evidence>